<evidence type="ECO:0000256" key="2">
    <source>
        <dbReference type="ARBA" id="ARBA00011738"/>
    </source>
</evidence>
<dbReference type="Gene3D" id="3.40.50.800">
    <property type="entry name" value="Anticodon-binding domain"/>
    <property type="match status" value="1"/>
</dbReference>
<dbReference type="InterPro" id="IPR004154">
    <property type="entry name" value="Anticodon-bd"/>
</dbReference>
<dbReference type="CDD" id="cd00773">
    <property type="entry name" value="HisRS-like_core"/>
    <property type="match status" value="1"/>
</dbReference>
<dbReference type="PANTHER" id="PTHR43707:SF1">
    <property type="entry name" value="HISTIDINE--TRNA LIGASE, MITOCHONDRIAL-RELATED"/>
    <property type="match status" value="1"/>
</dbReference>
<keyword evidence="3 8" id="KW-0436">Ligase</keyword>
<dbReference type="eggNOG" id="COG0124">
    <property type="taxonomic scope" value="Bacteria"/>
</dbReference>
<dbReference type="GO" id="GO:0006427">
    <property type="term" value="P:histidyl-tRNA aminoacylation"/>
    <property type="evidence" value="ECO:0007669"/>
    <property type="project" value="UniProtKB-UniRule"/>
</dbReference>
<comment type="subcellular location">
    <subcellularLocation>
        <location evidence="8">Cytoplasm</location>
    </subcellularLocation>
</comment>
<dbReference type="GO" id="GO:0005737">
    <property type="term" value="C:cytoplasm"/>
    <property type="evidence" value="ECO:0007669"/>
    <property type="project" value="UniProtKB-SubCell"/>
</dbReference>
<keyword evidence="4 8" id="KW-0547">Nucleotide-binding</keyword>
<evidence type="ECO:0000256" key="8">
    <source>
        <dbReference type="HAMAP-Rule" id="MF_00127"/>
    </source>
</evidence>
<evidence type="ECO:0000256" key="5">
    <source>
        <dbReference type="ARBA" id="ARBA00022917"/>
    </source>
</evidence>
<keyword evidence="8" id="KW-0963">Cytoplasm</keyword>
<dbReference type="PaxDb" id="123214-PERMA_1877"/>
<dbReference type="Gene3D" id="3.30.930.10">
    <property type="entry name" value="Bira Bifunctional Protein, Domain 2"/>
    <property type="match status" value="1"/>
</dbReference>
<dbReference type="AlphaFoldDB" id="C0QSJ2"/>
<evidence type="ECO:0000313" key="12">
    <source>
        <dbReference type="Proteomes" id="UP000001366"/>
    </source>
</evidence>
<protein>
    <recommendedName>
        <fullName evidence="8">Histidine--tRNA ligase</fullName>
        <ecNumber evidence="8">6.1.1.21</ecNumber>
    </recommendedName>
    <alternativeName>
        <fullName evidence="8">Histidyl-tRNA synthetase</fullName>
        <shortName evidence="8">HisRS</shortName>
    </alternativeName>
</protein>
<dbReference type="PANTHER" id="PTHR43707">
    <property type="entry name" value="HISTIDYL-TRNA SYNTHETASE"/>
    <property type="match status" value="1"/>
</dbReference>
<dbReference type="Proteomes" id="UP000001366">
    <property type="component" value="Chromosome"/>
</dbReference>
<dbReference type="EC" id="6.1.1.21" evidence="8"/>
<dbReference type="NCBIfam" id="TIGR00442">
    <property type="entry name" value="hisS"/>
    <property type="match status" value="1"/>
</dbReference>
<dbReference type="InterPro" id="IPR045864">
    <property type="entry name" value="aa-tRNA-synth_II/BPL/LPL"/>
</dbReference>
<name>C0QSJ2_PERMH</name>
<feature type="binding site" evidence="9">
    <location>
        <position position="131"/>
    </location>
    <ligand>
        <name>L-histidine</name>
        <dbReference type="ChEBI" id="CHEBI:57595"/>
    </ligand>
</feature>
<evidence type="ECO:0000256" key="9">
    <source>
        <dbReference type="PIRSR" id="PIRSR001549-1"/>
    </source>
</evidence>
<keyword evidence="8" id="KW-0067">ATP-binding</keyword>
<dbReference type="InterPro" id="IPR036621">
    <property type="entry name" value="Anticodon-bd_dom_sf"/>
</dbReference>
<comment type="similarity">
    <text evidence="1 8">Belongs to the class-II aminoacyl-tRNA synthetase family.</text>
</comment>
<evidence type="ECO:0000256" key="7">
    <source>
        <dbReference type="ARBA" id="ARBA00047639"/>
    </source>
</evidence>
<dbReference type="InterPro" id="IPR041715">
    <property type="entry name" value="HisRS-like_core"/>
</dbReference>
<dbReference type="Pfam" id="PF13393">
    <property type="entry name" value="tRNA-synt_His"/>
    <property type="match status" value="1"/>
</dbReference>
<reference evidence="11 12" key="1">
    <citation type="journal article" date="2009" name="J. Bacteriol.">
        <title>Complete and draft genome sequences of six members of the Aquificales.</title>
        <authorList>
            <person name="Reysenbach A.L."/>
            <person name="Hamamura N."/>
            <person name="Podar M."/>
            <person name="Griffiths E."/>
            <person name="Ferreira S."/>
            <person name="Hochstein R."/>
            <person name="Heidelberg J."/>
            <person name="Johnson J."/>
            <person name="Mead D."/>
            <person name="Pohorille A."/>
            <person name="Sarmiento M."/>
            <person name="Schweighofer K."/>
            <person name="Seshadri R."/>
            <person name="Voytek M.A."/>
        </authorList>
    </citation>
    <scope>NUCLEOTIDE SEQUENCE [LARGE SCALE GENOMIC DNA]</scope>
    <source>
        <strain evidence="12">DSM 14350 / EX-H1</strain>
    </source>
</reference>
<evidence type="ECO:0000256" key="1">
    <source>
        <dbReference type="ARBA" id="ARBA00008226"/>
    </source>
</evidence>
<evidence type="ECO:0000313" key="11">
    <source>
        <dbReference type="EMBL" id="ACO03690.1"/>
    </source>
</evidence>
<dbReference type="PROSITE" id="PS50862">
    <property type="entry name" value="AA_TRNA_LIGASE_II"/>
    <property type="match status" value="1"/>
</dbReference>
<keyword evidence="6 8" id="KW-0030">Aminoacyl-tRNA synthetase</keyword>
<evidence type="ECO:0000256" key="6">
    <source>
        <dbReference type="ARBA" id="ARBA00023146"/>
    </source>
</evidence>
<dbReference type="RefSeq" id="WP_012675929.1">
    <property type="nucleotide sequence ID" value="NC_012440.1"/>
</dbReference>
<feature type="binding site" evidence="9">
    <location>
        <position position="127"/>
    </location>
    <ligand>
        <name>L-histidine</name>
        <dbReference type="ChEBI" id="CHEBI:57595"/>
    </ligand>
</feature>
<dbReference type="STRING" id="123214.PERMA_1877"/>
<feature type="binding site" evidence="9">
    <location>
        <begin position="261"/>
        <end position="262"/>
    </location>
    <ligand>
        <name>L-histidine</name>
        <dbReference type="ChEBI" id="CHEBI:57595"/>
    </ligand>
</feature>
<dbReference type="SUPFAM" id="SSF52954">
    <property type="entry name" value="Class II aaRS ABD-related"/>
    <property type="match status" value="1"/>
</dbReference>
<proteinExistence type="inferred from homology"/>
<evidence type="ECO:0000256" key="3">
    <source>
        <dbReference type="ARBA" id="ARBA00022598"/>
    </source>
</evidence>
<dbReference type="SUPFAM" id="SSF55681">
    <property type="entry name" value="Class II aaRS and biotin synthetases"/>
    <property type="match status" value="1"/>
</dbReference>
<sequence>MSQLRKVRGFQDIYGENAKKYRYVVDKAREVFERYNFEEIILPYVEDVSLFIRSVGEETDIVQKEMYVFEDRGGRKVALRPEGTASAVRAYIEEGLYAKGGYQKLFYEGAMFRYERPQAGRYRQFHQIGAEIFGVDTPLADAELIKMVKDILDSLRIDVRLEINSLGDFDSRKLYVEKLKVFLKEREELLCDDCRKRIERNPLRVLDCKVEECKRATEDAPVILDFLSEKSAERFEKLKEYLTGLGIDYKVNPRLVRGLDYYTDTVFEFITDKIGAQGTVAAGGRYDTLVKQLGGPDTPALGFAAGIERLMLLLEELPEERSVVVVIPVISDFNLEALKTAEKLRESGIKTELVLKEGSLKSRMKLANKIKGKFVIFVSEKPELKDMGTGEQEAFDNIDDLIEVLKGRVSY</sequence>
<dbReference type="KEGG" id="pmx:PERMA_1877"/>
<organism evidence="11 12">
    <name type="scientific">Persephonella marina (strain DSM 14350 / EX-H1)</name>
    <dbReference type="NCBI Taxonomy" id="123214"/>
    <lineage>
        <taxon>Bacteria</taxon>
        <taxon>Pseudomonadati</taxon>
        <taxon>Aquificota</taxon>
        <taxon>Aquificia</taxon>
        <taxon>Aquificales</taxon>
        <taxon>Hydrogenothermaceae</taxon>
        <taxon>Persephonella</taxon>
    </lineage>
</organism>
<dbReference type="HAMAP" id="MF_00127">
    <property type="entry name" value="His_tRNA_synth"/>
    <property type="match status" value="1"/>
</dbReference>
<dbReference type="HOGENOM" id="CLU_025113_1_1_0"/>
<dbReference type="InterPro" id="IPR015807">
    <property type="entry name" value="His-tRNA-ligase"/>
</dbReference>
<evidence type="ECO:0000256" key="4">
    <source>
        <dbReference type="ARBA" id="ARBA00022741"/>
    </source>
</evidence>
<accession>C0QSJ2</accession>
<comment type="catalytic activity">
    <reaction evidence="7 8">
        <text>tRNA(His) + L-histidine + ATP = L-histidyl-tRNA(His) + AMP + diphosphate + H(+)</text>
        <dbReference type="Rhea" id="RHEA:17313"/>
        <dbReference type="Rhea" id="RHEA-COMP:9665"/>
        <dbReference type="Rhea" id="RHEA-COMP:9689"/>
        <dbReference type="ChEBI" id="CHEBI:15378"/>
        <dbReference type="ChEBI" id="CHEBI:30616"/>
        <dbReference type="ChEBI" id="CHEBI:33019"/>
        <dbReference type="ChEBI" id="CHEBI:57595"/>
        <dbReference type="ChEBI" id="CHEBI:78442"/>
        <dbReference type="ChEBI" id="CHEBI:78527"/>
        <dbReference type="ChEBI" id="CHEBI:456215"/>
        <dbReference type="EC" id="6.1.1.21"/>
    </reaction>
</comment>
<dbReference type="InterPro" id="IPR006195">
    <property type="entry name" value="aa-tRNA-synth_II"/>
</dbReference>
<comment type="subunit">
    <text evidence="2 8">Homodimer.</text>
</comment>
<feature type="binding site" evidence="9">
    <location>
        <begin position="82"/>
        <end position="84"/>
    </location>
    <ligand>
        <name>L-histidine</name>
        <dbReference type="ChEBI" id="CHEBI:57595"/>
    </ligand>
</feature>
<dbReference type="OrthoDB" id="9800814at2"/>
<dbReference type="InterPro" id="IPR004516">
    <property type="entry name" value="HisRS/HisZ"/>
</dbReference>
<keyword evidence="5 8" id="KW-0648">Protein biosynthesis</keyword>
<keyword evidence="12" id="KW-1185">Reference proteome</keyword>
<dbReference type="PIRSF" id="PIRSF001549">
    <property type="entry name" value="His-tRNA_synth"/>
    <property type="match status" value="1"/>
</dbReference>
<feature type="binding site" evidence="9">
    <location>
        <position position="257"/>
    </location>
    <ligand>
        <name>L-histidine</name>
        <dbReference type="ChEBI" id="CHEBI:57595"/>
    </ligand>
</feature>
<dbReference type="EMBL" id="CP001230">
    <property type="protein sequence ID" value="ACO03690.1"/>
    <property type="molecule type" value="Genomic_DNA"/>
</dbReference>
<gene>
    <name evidence="8 11" type="primary">hisS</name>
    <name evidence="11" type="ordered locus">PERMA_1877</name>
</gene>
<dbReference type="GO" id="GO:0004821">
    <property type="term" value="F:histidine-tRNA ligase activity"/>
    <property type="evidence" value="ECO:0007669"/>
    <property type="project" value="UniProtKB-UniRule"/>
</dbReference>
<feature type="binding site" evidence="9">
    <location>
        <position position="113"/>
    </location>
    <ligand>
        <name>L-histidine</name>
        <dbReference type="ChEBI" id="CHEBI:57595"/>
    </ligand>
</feature>
<dbReference type="GO" id="GO:0005524">
    <property type="term" value="F:ATP binding"/>
    <property type="evidence" value="ECO:0007669"/>
    <property type="project" value="UniProtKB-UniRule"/>
</dbReference>
<dbReference type="Pfam" id="PF03129">
    <property type="entry name" value="HGTP_anticodon"/>
    <property type="match status" value="1"/>
</dbReference>
<evidence type="ECO:0000259" key="10">
    <source>
        <dbReference type="PROSITE" id="PS50862"/>
    </source>
</evidence>
<feature type="domain" description="Aminoacyl-transfer RNA synthetases class-II family profile" evidence="10">
    <location>
        <begin position="1"/>
        <end position="328"/>
    </location>
</feature>